<dbReference type="Pfam" id="PF02518">
    <property type="entry name" value="HATPase_c"/>
    <property type="match status" value="1"/>
</dbReference>
<name>A0A1M5RR10_9BACI</name>
<dbReference type="Pfam" id="PF00672">
    <property type="entry name" value="HAMP"/>
    <property type="match status" value="1"/>
</dbReference>
<dbReference type="SMART" id="SM00387">
    <property type="entry name" value="HATPase_c"/>
    <property type="match status" value="1"/>
</dbReference>
<comment type="catalytic activity">
    <reaction evidence="1">
        <text>ATP + protein L-histidine = ADP + protein N-phospho-L-histidine.</text>
        <dbReference type="EC" id="2.7.13.3"/>
    </reaction>
</comment>
<gene>
    <name evidence="18" type="ORF">SAMN05421807_105252</name>
</gene>
<evidence type="ECO:0000256" key="10">
    <source>
        <dbReference type="ARBA" id="ARBA00022777"/>
    </source>
</evidence>
<dbReference type="PROSITE" id="PS50885">
    <property type="entry name" value="HAMP"/>
    <property type="match status" value="1"/>
</dbReference>
<dbReference type="Proteomes" id="UP000184079">
    <property type="component" value="Unassembled WGS sequence"/>
</dbReference>
<dbReference type="CDD" id="cd00082">
    <property type="entry name" value="HisKA"/>
    <property type="match status" value="1"/>
</dbReference>
<keyword evidence="6" id="KW-0597">Phosphoprotein</keyword>
<keyword evidence="7" id="KW-0808">Transferase</keyword>
<dbReference type="Gene3D" id="3.30.565.10">
    <property type="entry name" value="Histidine kinase-like ATPase, C-terminal domain"/>
    <property type="match status" value="1"/>
</dbReference>
<keyword evidence="13" id="KW-0902">Two-component regulatory system</keyword>
<evidence type="ECO:0000313" key="19">
    <source>
        <dbReference type="Proteomes" id="UP000184079"/>
    </source>
</evidence>
<evidence type="ECO:0000256" key="13">
    <source>
        <dbReference type="ARBA" id="ARBA00023012"/>
    </source>
</evidence>
<keyword evidence="9" id="KW-0547">Nucleotide-binding</keyword>
<dbReference type="PROSITE" id="PS50109">
    <property type="entry name" value="HIS_KIN"/>
    <property type="match status" value="1"/>
</dbReference>
<dbReference type="CDD" id="cd06225">
    <property type="entry name" value="HAMP"/>
    <property type="match status" value="1"/>
</dbReference>
<dbReference type="InterPro" id="IPR041610">
    <property type="entry name" value="ArlS_N"/>
</dbReference>
<dbReference type="SMART" id="SM00388">
    <property type="entry name" value="HisKA"/>
    <property type="match status" value="1"/>
</dbReference>
<keyword evidence="12 15" id="KW-1133">Transmembrane helix</keyword>
<evidence type="ECO:0000256" key="12">
    <source>
        <dbReference type="ARBA" id="ARBA00022989"/>
    </source>
</evidence>
<comment type="subcellular location">
    <subcellularLocation>
        <location evidence="2">Cell membrane</location>
        <topology evidence="2">Multi-pass membrane protein</topology>
    </subcellularLocation>
</comment>
<dbReference type="InterPro" id="IPR005467">
    <property type="entry name" value="His_kinase_dom"/>
</dbReference>
<dbReference type="InterPro" id="IPR003594">
    <property type="entry name" value="HATPase_dom"/>
</dbReference>
<dbReference type="SUPFAM" id="SSF55874">
    <property type="entry name" value="ATPase domain of HSP90 chaperone/DNA topoisomerase II/histidine kinase"/>
    <property type="match status" value="1"/>
</dbReference>
<dbReference type="FunFam" id="3.30.565.10:FF:000006">
    <property type="entry name" value="Sensor histidine kinase WalK"/>
    <property type="match status" value="1"/>
</dbReference>
<dbReference type="GO" id="GO:0005524">
    <property type="term" value="F:ATP binding"/>
    <property type="evidence" value="ECO:0007669"/>
    <property type="project" value="UniProtKB-KW"/>
</dbReference>
<evidence type="ECO:0000256" key="9">
    <source>
        <dbReference type="ARBA" id="ARBA00022741"/>
    </source>
</evidence>
<dbReference type="Pfam" id="PF00512">
    <property type="entry name" value="HisKA"/>
    <property type="match status" value="1"/>
</dbReference>
<keyword evidence="8 15" id="KW-0812">Transmembrane</keyword>
<dbReference type="EC" id="2.7.13.3" evidence="3"/>
<sequence>MTLKTKIQLFTGIFMLILTLIINTAIYMLFYKVSAEADLQNLADQTEQLVIAMKEQPDVISNELFRSFAPAEGMIRVVDQDGTIFISAQQSVQYDIPLDFSSNESQAIVKQGSEPDIAVISKPIIWGAGERAGEVVTLQVSTQLTHLHSTMRTLFTVLLIATVFMLVPIMIGGNVLSRFLLNPIKSLIQTMRENMQEATWKKIDVQNRSKDELYEMGKTFNAMIDHLKDNFEKQETFVSDASHELKTPISIVKSYAQLVKRRGTDNQQLVQESMEAIDSEADRMGKLVEQMLALAKNKHLAAKEQVHIVALLEETVTTFQTAYKREITFKKDVSDEVVLTGNRDQLEQVFYILIDNALKYSEDKVEIGIEMEHRQVLIQVRDYGSGISEAEQARIFDRFYRVDKARSRDTGGTGLGLSIAAAIVKEHQGEITVQSKVGEGATFVVTFPIV</sequence>
<evidence type="ECO:0000256" key="3">
    <source>
        <dbReference type="ARBA" id="ARBA00012438"/>
    </source>
</evidence>
<dbReference type="InterPro" id="IPR050428">
    <property type="entry name" value="TCS_sensor_his_kinase"/>
</dbReference>
<evidence type="ECO:0000256" key="5">
    <source>
        <dbReference type="ARBA" id="ARBA00022475"/>
    </source>
</evidence>
<evidence type="ECO:0000259" key="17">
    <source>
        <dbReference type="PROSITE" id="PS50885"/>
    </source>
</evidence>
<evidence type="ECO:0000259" key="16">
    <source>
        <dbReference type="PROSITE" id="PS50109"/>
    </source>
</evidence>
<keyword evidence="5" id="KW-1003">Cell membrane</keyword>
<evidence type="ECO:0000256" key="8">
    <source>
        <dbReference type="ARBA" id="ARBA00022692"/>
    </source>
</evidence>
<feature type="domain" description="HAMP" evidence="17">
    <location>
        <begin position="178"/>
        <end position="232"/>
    </location>
</feature>
<dbReference type="OrthoDB" id="9786919at2"/>
<evidence type="ECO:0000256" key="7">
    <source>
        <dbReference type="ARBA" id="ARBA00022679"/>
    </source>
</evidence>
<feature type="domain" description="Histidine kinase" evidence="16">
    <location>
        <begin position="240"/>
        <end position="450"/>
    </location>
</feature>
<dbReference type="GO" id="GO:0005886">
    <property type="term" value="C:plasma membrane"/>
    <property type="evidence" value="ECO:0007669"/>
    <property type="project" value="UniProtKB-SubCell"/>
</dbReference>
<dbReference type="InterPro" id="IPR003660">
    <property type="entry name" value="HAMP_dom"/>
</dbReference>
<evidence type="ECO:0000256" key="11">
    <source>
        <dbReference type="ARBA" id="ARBA00022840"/>
    </source>
</evidence>
<keyword evidence="19" id="KW-1185">Reference proteome</keyword>
<dbReference type="AlphaFoldDB" id="A0A1M5RR10"/>
<dbReference type="GO" id="GO:0000155">
    <property type="term" value="F:phosphorelay sensor kinase activity"/>
    <property type="evidence" value="ECO:0007669"/>
    <property type="project" value="InterPro"/>
</dbReference>
<evidence type="ECO:0000256" key="15">
    <source>
        <dbReference type="SAM" id="Phobius"/>
    </source>
</evidence>
<dbReference type="RefSeq" id="WP_073007171.1">
    <property type="nucleotide sequence ID" value="NZ_FQXD01000005.1"/>
</dbReference>
<dbReference type="Pfam" id="PF18719">
    <property type="entry name" value="ArlS_N"/>
    <property type="match status" value="1"/>
</dbReference>
<dbReference type="PRINTS" id="PR00344">
    <property type="entry name" value="BCTRLSENSOR"/>
</dbReference>
<evidence type="ECO:0000256" key="6">
    <source>
        <dbReference type="ARBA" id="ARBA00022553"/>
    </source>
</evidence>
<dbReference type="PANTHER" id="PTHR45436">
    <property type="entry name" value="SENSOR HISTIDINE KINASE YKOH"/>
    <property type="match status" value="1"/>
</dbReference>
<dbReference type="PANTHER" id="PTHR45436:SF5">
    <property type="entry name" value="SENSOR HISTIDINE KINASE TRCS"/>
    <property type="match status" value="1"/>
</dbReference>
<organism evidence="18 19">
    <name type="scientific">Virgibacillus chiguensis</name>
    <dbReference type="NCBI Taxonomy" id="411959"/>
    <lineage>
        <taxon>Bacteria</taxon>
        <taxon>Bacillati</taxon>
        <taxon>Bacillota</taxon>
        <taxon>Bacilli</taxon>
        <taxon>Bacillales</taxon>
        <taxon>Bacillaceae</taxon>
        <taxon>Virgibacillus</taxon>
    </lineage>
</organism>
<accession>A0A1M5RR10</accession>
<dbReference type="InterPro" id="IPR004358">
    <property type="entry name" value="Sig_transdc_His_kin-like_C"/>
</dbReference>
<keyword evidence="10" id="KW-0418">Kinase</keyword>
<evidence type="ECO:0000256" key="1">
    <source>
        <dbReference type="ARBA" id="ARBA00000085"/>
    </source>
</evidence>
<dbReference type="InterPro" id="IPR036097">
    <property type="entry name" value="HisK_dim/P_sf"/>
</dbReference>
<evidence type="ECO:0000256" key="2">
    <source>
        <dbReference type="ARBA" id="ARBA00004651"/>
    </source>
</evidence>
<keyword evidence="14 15" id="KW-0472">Membrane</keyword>
<dbReference type="EMBL" id="FQXD01000005">
    <property type="protein sequence ID" value="SHH28666.1"/>
    <property type="molecule type" value="Genomic_DNA"/>
</dbReference>
<evidence type="ECO:0000256" key="14">
    <source>
        <dbReference type="ARBA" id="ARBA00023136"/>
    </source>
</evidence>
<feature type="transmembrane region" description="Helical" evidence="15">
    <location>
        <begin position="154"/>
        <end position="176"/>
    </location>
</feature>
<dbReference type="FunFam" id="1.10.287.130:FF:000001">
    <property type="entry name" value="Two-component sensor histidine kinase"/>
    <property type="match status" value="1"/>
</dbReference>
<keyword evidence="11" id="KW-0067">ATP-binding</keyword>
<protein>
    <recommendedName>
        <fullName evidence="4">Signal transduction histidine-protein kinase ArlS</fullName>
        <ecNumber evidence="3">2.7.13.3</ecNumber>
    </recommendedName>
</protein>
<dbReference type="Gene3D" id="1.10.287.130">
    <property type="match status" value="1"/>
</dbReference>
<evidence type="ECO:0000256" key="4">
    <source>
        <dbReference type="ARBA" id="ARBA00015735"/>
    </source>
</evidence>
<dbReference type="InterPro" id="IPR036890">
    <property type="entry name" value="HATPase_C_sf"/>
</dbReference>
<evidence type="ECO:0000313" key="18">
    <source>
        <dbReference type="EMBL" id="SHH28666.1"/>
    </source>
</evidence>
<feature type="transmembrane region" description="Helical" evidence="15">
    <location>
        <begin position="7"/>
        <end position="30"/>
    </location>
</feature>
<dbReference type="SUPFAM" id="SSF47384">
    <property type="entry name" value="Homodimeric domain of signal transducing histidine kinase"/>
    <property type="match status" value="1"/>
</dbReference>
<proteinExistence type="predicted"/>
<reference evidence="19" key="1">
    <citation type="submission" date="2016-11" db="EMBL/GenBank/DDBJ databases">
        <authorList>
            <person name="Varghese N."/>
            <person name="Submissions S."/>
        </authorList>
    </citation>
    <scope>NUCLEOTIDE SEQUENCE [LARGE SCALE GENOMIC DNA]</scope>
    <source>
        <strain evidence="19">CGMCC 1.6496</strain>
    </source>
</reference>
<dbReference type="InterPro" id="IPR003661">
    <property type="entry name" value="HisK_dim/P_dom"/>
</dbReference>
<dbReference type="Gene3D" id="6.10.340.10">
    <property type="match status" value="1"/>
</dbReference>